<organism evidence="1 2">
    <name type="scientific">Castanea mollissima</name>
    <name type="common">Chinese chestnut</name>
    <dbReference type="NCBI Taxonomy" id="60419"/>
    <lineage>
        <taxon>Eukaryota</taxon>
        <taxon>Viridiplantae</taxon>
        <taxon>Streptophyta</taxon>
        <taxon>Embryophyta</taxon>
        <taxon>Tracheophyta</taxon>
        <taxon>Spermatophyta</taxon>
        <taxon>Magnoliopsida</taxon>
        <taxon>eudicotyledons</taxon>
        <taxon>Gunneridae</taxon>
        <taxon>Pentapetalae</taxon>
        <taxon>rosids</taxon>
        <taxon>fabids</taxon>
        <taxon>Fagales</taxon>
        <taxon>Fagaceae</taxon>
        <taxon>Castanea</taxon>
    </lineage>
</organism>
<protein>
    <submittedName>
        <fullName evidence="1">Uncharacterized protein</fullName>
    </submittedName>
</protein>
<accession>A0A8J4QRG9</accession>
<dbReference type="AlphaFoldDB" id="A0A8J4QRG9"/>
<evidence type="ECO:0000313" key="2">
    <source>
        <dbReference type="Proteomes" id="UP000737018"/>
    </source>
</evidence>
<gene>
    <name evidence="1" type="ORF">CMV_018504</name>
</gene>
<name>A0A8J4QRG9_9ROSI</name>
<dbReference type="OrthoDB" id="1745619at2759"/>
<reference evidence="1" key="1">
    <citation type="submission" date="2020-03" db="EMBL/GenBank/DDBJ databases">
        <title>Castanea mollissima Vanexum genome sequencing.</title>
        <authorList>
            <person name="Staton M."/>
        </authorList>
    </citation>
    <scope>NUCLEOTIDE SEQUENCE</scope>
    <source>
        <tissue evidence="1">Leaf</tissue>
    </source>
</reference>
<dbReference type="Proteomes" id="UP000737018">
    <property type="component" value="Unassembled WGS sequence"/>
</dbReference>
<dbReference type="EMBL" id="JRKL02003112">
    <property type="protein sequence ID" value="KAF3956362.1"/>
    <property type="molecule type" value="Genomic_DNA"/>
</dbReference>
<proteinExistence type="predicted"/>
<comment type="caution">
    <text evidence="1">The sequence shown here is derived from an EMBL/GenBank/DDBJ whole genome shotgun (WGS) entry which is preliminary data.</text>
</comment>
<evidence type="ECO:0000313" key="1">
    <source>
        <dbReference type="EMBL" id="KAF3956362.1"/>
    </source>
</evidence>
<keyword evidence="2" id="KW-1185">Reference proteome</keyword>
<sequence>MGREIVRQESPNILKTRSRLWYHEDAREVLTGSKGSDKIRGIMWHSPYPIPVQLHAKAFKKMENLKLLMMPHSCIRLKKLFKQGHQYNNLKSINLGRLFNQFLEISMDPSFWYYDRCKLILPRIEIPKAFKLNHQSVGNSVSFVVGREFQKLMVCFAFRSAEAKLVEFVVSTNGFLKTDEAWVGSISGEHLLLRPVYLGGWNKSNPSEQNHVTITVEIRYSGKSSSSDDPKITWLGVHVDCICPGCGSSSVPDDIDHHSFPSDVGLQMDTTNGLDLPMGHPSLGFTYGLDDQDSSTIARICDNTEPPPLPAIFSTPYGSDLDHGVSNTGGVSGLLIDPNFESSFHDDVHDLDLSASRDGCPPLVLDDIEHHCLPSDALPVDTTNGSELGLGRQDLRFSDGFDQGSSSVAHAFDNNNFDFNLFPPSKKARTS</sequence>